<evidence type="ECO:0000256" key="2">
    <source>
        <dbReference type="SAM" id="Phobius"/>
    </source>
</evidence>
<evidence type="ECO:0000313" key="3">
    <source>
        <dbReference type="EMBL" id="GCE75411.1"/>
    </source>
</evidence>
<keyword evidence="2" id="KW-0812">Transmembrane</keyword>
<name>A0A402DMR2_9CELL</name>
<feature type="compositionally biased region" description="Low complexity" evidence="1">
    <location>
        <begin position="56"/>
        <end position="66"/>
    </location>
</feature>
<feature type="transmembrane region" description="Helical" evidence="2">
    <location>
        <begin position="354"/>
        <end position="373"/>
    </location>
</feature>
<keyword evidence="4" id="KW-1185">Reference proteome</keyword>
<feature type="region of interest" description="Disordered" evidence="1">
    <location>
        <begin position="503"/>
        <end position="524"/>
    </location>
</feature>
<feature type="compositionally biased region" description="Low complexity" evidence="1">
    <location>
        <begin position="503"/>
        <end position="512"/>
    </location>
</feature>
<organism evidence="3 4">
    <name type="scientific">Cellulomonas biazotea</name>
    <dbReference type="NCBI Taxonomy" id="1709"/>
    <lineage>
        <taxon>Bacteria</taxon>
        <taxon>Bacillati</taxon>
        <taxon>Actinomycetota</taxon>
        <taxon>Actinomycetes</taxon>
        <taxon>Micrococcales</taxon>
        <taxon>Cellulomonadaceae</taxon>
        <taxon>Cellulomonas</taxon>
    </lineage>
</organism>
<dbReference type="Proteomes" id="UP000289954">
    <property type="component" value="Unassembled WGS sequence"/>
</dbReference>
<feature type="transmembrane region" description="Helical" evidence="2">
    <location>
        <begin position="472"/>
        <end position="493"/>
    </location>
</feature>
<evidence type="ECO:0000313" key="4">
    <source>
        <dbReference type="Proteomes" id="UP000289954"/>
    </source>
</evidence>
<accession>A0A402DMR2</accession>
<keyword evidence="2" id="KW-1133">Transmembrane helix</keyword>
<feature type="compositionally biased region" description="Low complexity" evidence="1">
    <location>
        <begin position="226"/>
        <end position="239"/>
    </location>
</feature>
<evidence type="ECO:0000256" key="1">
    <source>
        <dbReference type="SAM" id="MobiDB-lite"/>
    </source>
</evidence>
<reference evidence="3 4" key="1">
    <citation type="submission" date="2019-01" db="EMBL/GenBank/DDBJ databases">
        <title>Draft genome sequence of Cellulomonas takizawaensis strain TKZ-21.</title>
        <authorList>
            <person name="Yamamura H."/>
            <person name="Hayashi T."/>
            <person name="Hamada M."/>
            <person name="Serisawa Y."/>
            <person name="Matsuyama K."/>
            <person name="Nakagawa Y."/>
            <person name="Otoguro M."/>
            <person name="Yanagida F."/>
            <person name="Hayakawa M."/>
        </authorList>
    </citation>
    <scope>NUCLEOTIDE SEQUENCE [LARGE SCALE GENOMIC DNA]</scope>
    <source>
        <strain evidence="3 4">NBRC12680</strain>
    </source>
</reference>
<dbReference type="EMBL" id="BIMR01000022">
    <property type="protein sequence ID" value="GCE75411.1"/>
    <property type="molecule type" value="Genomic_DNA"/>
</dbReference>
<protein>
    <submittedName>
        <fullName evidence="3">Uncharacterized protein</fullName>
    </submittedName>
</protein>
<dbReference type="AlphaFoldDB" id="A0A402DMR2"/>
<feature type="transmembrane region" description="Helical" evidence="2">
    <location>
        <begin position="429"/>
        <end position="452"/>
    </location>
</feature>
<comment type="caution">
    <text evidence="3">The sequence shown here is derived from an EMBL/GenBank/DDBJ whole genome shotgun (WGS) entry which is preliminary data.</text>
</comment>
<proteinExistence type="predicted"/>
<feature type="region of interest" description="Disordered" evidence="1">
    <location>
        <begin position="52"/>
        <end position="79"/>
    </location>
</feature>
<sequence>MRVLNLTDTEGNVLTDESHATCPGHSARVRVGWDGSPYIAAYGCTDPAQYGHRDAPAPAAGPSPAEQAEDAEAKKAERRRVIENNKAWRSAETVRRTWLATFAQRRTAPRDAASYLANTGAIGDLDRAGREDRHALARTWLGLPDAPTGYYGTDDAFSDAIAKASPACAQMIALVVTLAATEARTDVGTWRDAPAMCATTSPPSRAGAIRSPMSRCWSPDRPPRMTAASTPRSRTPSRIRAAETRSQPPGRGHVQTPGPGRPPAFPISRRSRSERTVPFQRSSSPRCVNPISEELPVVFDRPRATRDFRLVPGLPPVVRRVLRASTWRRGANQRPVRNRLMVGQTDADVRVVDFWVAVVGLVSAVGVALVARFPGSRRDDRLRDSISKDVELLAALTDTDLREPHAAHIAARLSELRDLRAQRTSASDALLTLGALAVAVGWFTLIGVFLLLGEFEAARAWAAGPLAGGALAALAAGTVLSLGVYCWQAFGWVRTKSARWTRSRGSTSQSSGVTAAGGREGGTS</sequence>
<feature type="region of interest" description="Disordered" evidence="1">
    <location>
        <begin position="199"/>
        <end position="285"/>
    </location>
</feature>
<keyword evidence="2" id="KW-0472">Membrane</keyword>
<gene>
    <name evidence="3" type="ORF">CBZ_04670</name>
</gene>